<evidence type="ECO:0000313" key="2">
    <source>
        <dbReference type="EMBL" id="KYN42687.1"/>
    </source>
</evidence>
<dbReference type="PANTHER" id="PTHR21301">
    <property type="entry name" value="REVERSE TRANSCRIPTASE"/>
    <property type="match status" value="1"/>
</dbReference>
<name>A0A151K003_9HYME</name>
<feature type="domain" description="Helix-turn-helix" evidence="1">
    <location>
        <begin position="57"/>
        <end position="116"/>
    </location>
</feature>
<organism evidence="2 3">
    <name type="scientific">Trachymyrmex septentrionalis</name>
    <dbReference type="NCBI Taxonomy" id="34720"/>
    <lineage>
        <taxon>Eukaryota</taxon>
        <taxon>Metazoa</taxon>
        <taxon>Ecdysozoa</taxon>
        <taxon>Arthropoda</taxon>
        <taxon>Hexapoda</taxon>
        <taxon>Insecta</taxon>
        <taxon>Pterygota</taxon>
        <taxon>Neoptera</taxon>
        <taxon>Endopterygota</taxon>
        <taxon>Hymenoptera</taxon>
        <taxon>Apocrita</taxon>
        <taxon>Aculeata</taxon>
        <taxon>Formicoidea</taxon>
        <taxon>Formicidae</taxon>
        <taxon>Myrmicinae</taxon>
        <taxon>Trachymyrmex</taxon>
    </lineage>
</organism>
<protein>
    <recommendedName>
        <fullName evidence="1">Helix-turn-helix domain-containing protein</fullName>
    </recommendedName>
</protein>
<dbReference type="AlphaFoldDB" id="A0A151K003"/>
<keyword evidence="3" id="KW-1185">Reference proteome</keyword>
<proteinExistence type="predicted"/>
<accession>A0A151K003</accession>
<reference evidence="2 3" key="1">
    <citation type="submission" date="2016-03" db="EMBL/GenBank/DDBJ databases">
        <title>Trachymyrmex septentrionalis WGS genome.</title>
        <authorList>
            <person name="Nygaard S."/>
            <person name="Hu H."/>
            <person name="Boomsma J."/>
            <person name="Zhang G."/>
        </authorList>
    </citation>
    <scope>NUCLEOTIDE SEQUENCE [LARGE SCALE GENOMIC DNA]</scope>
    <source>
        <strain evidence="2">Tsep2-gDNA-1</strain>
        <tissue evidence="2">Whole body</tissue>
    </source>
</reference>
<gene>
    <name evidence="2" type="ORF">ALC56_02887</name>
</gene>
<dbReference type="PANTHER" id="PTHR21301:SF10">
    <property type="entry name" value="REVERSE TRANSCRIPTASE DOMAIN-CONTAINING PROTEIN"/>
    <property type="match status" value="1"/>
</dbReference>
<dbReference type="Pfam" id="PF26215">
    <property type="entry name" value="HTH_animal"/>
    <property type="match status" value="1"/>
</dbReference>
<dbReference type="EMBL" id="KQ981329">
    <property type="protein sequence ID" value="KYN42687.1"/>
    <property type="molecule type" value="Genomic_DNA"/>
</dbReference>
<sequence>MVRHIDTLVNTFNSFHSRLKFTNEIGRDRLDFLDISLIKKRNSLVKNWYHKPTFSGRYLNYFSRHPLCQKVGTIVGLIDRVLSLSHSICHQENFELIIKILLNNGYPLKLIFSEIKNRLSKKFKQWNDQDNTRTDKSTILSTDNNEDKINKFFTITFIPLISEKIKKFFKKDFLINMAYKGINNLRRFIRGYKDIHRKLSL</sequence>
<dbReference type="Proteomes" id="UP000078541">
    <property type="component" value="Unassembled WGS sequence"/>
</dbReference>
<evidence type="ECO:0000259" key="1">
    <source>
        <dbReference type="Pfam" id="PF26215"/>
    </source>
</evidence>
<evidence type="ECO:0000313" key="3">
    <source>
        <dbReference type="Proteomes" id="UP000078541"/>
    </source>
</evidence>
<dbReference type="InterPro" id="IPR058912">
    <property type="entry name" value="HTH_animal"/>
</dbReference>